<dbReference type="EMBL" id="JBIAFP010000002">
    <property type="protein sequence ID" value="MFE9223967.1"/>
    <property type="molecule type" value="Genomic_DNA"/>
</dbReference>
<feature type="region of interest" description="Disordered" evidence="1">
    <location>
        <begin position="1"/>
        <end position="36"/>
    </location>
</feature>
<accession>A0ABW6L644</accession>
<reference evidence="2 3" key="1">
    <citation type="submission" date="2024-10" db="EMBL/GenBank/DDBJ databases">
        <title>The Natural Products Discovery Center: Release of the First 8490 Sequenced Strains for Exploring Actinobacteria Biosynthetic Diversity.</title>
        <authorList>
            <person name="Kalkreuter E."/>
            <person name="Kautsar S.A."/>
            <person name="Yang D."/>
            <person name="Bader C.D."/>
            <person name="Teijaro C.N."/>
            <person name="Fluegel L."/>
            <person name="Davis C.M."/>
            <person name="Simpson J.R."/>
            <person name="Lauterbach L."/>
            <person name="Steele A.D."/>
            <person name="Gui C."/>
            <person name="Meng S."/>
            <person name="Li G."/>
            <person name="Viehrig K."/>
            <person name="Ye F."/>
            <person name="Su P."/>
            <person name="Kiefer A.F."/>
            <person name="Nichols A."/>
            <person name="Cepeda A.J."/>
            <person name="Yan W."/>
            <person name="Fan B."/>
            <person name="Jiang Y."/>
            <person name="Adhikari A."/>
            <person name="Zheng C.-J."/>
            <person name="Schuster L."/>
            <person name="Cowan T.M."/>
            <person name="Smanski M.J."/>
            <person name="Chevrette M.G."/>
            <person name="De Carvalho L.P.S."/>
            <person name="Shen B."/>
        </authorList>
    </citation>
    <scope>NUCLEOTIDE SEQUENCE [LARGE SCALE GENOMIC DNA]</scope>
    <source>
        <strain evidence="2 3">NPDC007066</strain>
    </source>
</reference>
<evidence type="ECO:0000313" key="2">
    <source>
        <dbReference type="EMBL" id="MFE9223967.1"/>
    </source>
</evidence>
<dbReference type="Pfam" id="PF10127">
    <property type="entry name" value="RlaP"/>
    <property type="match status" value="1"/>
</dbReference>
<evidence type="ECO:0000313" key="3">
    <source>
        <dbReference type="Proteomes" id="UP001601288"/>
    </source>
</evidence>
<feature type="compositionally biased region" description="Basic residues" evidence="1">
    <location>
        <begin position="1"/>
        <end position="12"/>
    </location>
</feature>
<gene>
    <name evidence="2" type="ORF">ACFYM3_04870</name>
</gene>
<sequence>MPPRPRRYRRAGKPGDRVPAAQDNGPVSRSERRPTVTVPNVLLSGVVGSTAYGLARPGSDIDRLGLFAVPTEELHGLRRPKESHVSTAPDRTLHEAAKWCRLALGGNPTAMELVWLPDDLYEVRTPLGDELIGIRTAFLCAKRVRDAYLGYATQQFRRLEARGDGSFSADTRRRTAKHARHLKRLCGQGLELYTTGRLAIRVEDPDEYHAFGERVAADPSVALSLLRHYEAAFDEGPTVLPDEPDEAPVEAWLRRVRAHFLAGAAHSAVGA</sequence>
<name>A0ABW6L644_9ACTN</name>
<evidence type="ECO:0000256" key="1">
    <source>
        <dbReference type="SAM" id="MobiDB-lite"/>
    </source>
</evidence>
<dbReference type="Proteomes" id="UP001601288">
    <property type="component" value="Unassembled WGS sequence"/>
</dbReference>
<dbReference type="PANTHER" id="PTHR34817">
    <property type="entry name" value="NUCLEOTIDYLTRANSFERASE"/>
    <property type="match status" value="1"/>
</dbReference>
<dbReference type="PANTHER" id="PTHR34817:SF1">
    <property type="entry name" value="NUCLEOTIDYLTRANSFERASE"/>
    <property type="match status" value="1"/>
</dbReference>
<dbReference type="RefSeq" id="WP_388386178.1">
    <property type="nucleotide sequence ID" value="NZ_JBEYGJ010000001.1"/>
</dbReference>
<dbReference type="InterPro" id="IPR018775">
    <property type="entry name" value="RlaP"/>
</dbReference>
<comment type="caution">
    <text evidence="2">The sequence shown here is derived from an EMBL/GenBank/DDBJ whole genome shotgun (WGS) entry which is preliminary data.</text>
</comment>
<protein>
    <submittedName>
        <fullName evidence="2">DNA polymerase beta superfamily protein</fullName>
    </submittedName>
</protein>
<organism evidence="2 3">
    <name type="scientific">Streptomyces massasporeus</name>
    <dbReference type="NCBI Taxonomy" id="67324"/>
    <lineage>
        <taxon>Bacteria</taxon>
        <taxon>Bacillati</taxon>
        <taxon>Actinomycetota</taxon>
        <taxon>Actinomycetes</taxon>
        <taxon>Kitasatosporales</taxon>
        <taxon>Streptomycetaceae</taxon>
        <taxon>Streptomyces</taxon>
    </lineage>
</organism>
<proteinExistence type="predicted"/>
<keyword evidence="3" id="KW-1185">Reference proteome</keyword>